<dbReference type="InterPro" id="IPR036271">
    <property type="entry name" value="Tet_transcr_reg_TetR-rel_C_sf"/>
</dbReference>
<dbReference type="AlphaFoldDB" id="A0A2T0Q9J1"/>
<comment type="caution">
    <text evidence="6">The sequence shown here is derived from an EMBL/GenBank/DDBJ whole genome shotgun (WGS) entry which is preliminary data.</text>
</comment>
<name>A0A2T0Q9J1_9ACTN</name>
<dbReference type="Proteomes" id="UP000237846">
    <property type="component" value="Unassembled WGS sequence"/>
</dbReference>
<feature type="DNA-binding region" description="H-T-H motif" evidence="4">
    <location>
        <begin position="25"/>
        <end position="44"/>
    </location>
</feature>
<keyword evidence="7" id="KW-1185">Reference proteome</keyword>
<protein>
    <submittedName>
        <fullName evidence="6">TetR family transcriptional regulator</fullName>
    </submittedName>
</protein>
<proteinExistence type="predicted"/>
<evidence type="ECO:0000256" key="3">
    <source>
        <dbReference type="ARBA" id="ARBA00023163"/>
    </source>
</evidence>
<evidence type="ECO:0000259" key="5">
    <source>
        <dbReference type="PROSITE" id="PS50977"/>
    </source>
</evidence>
<accession>A0A2T0Q9J1</accession>
<organism evidence="6 7">
    <name type="scientific">Allonocardiopsis opalescens</name>
    <dbReference type="NCBI Taxonomy" id="1144618"/>
    <lineage>
        <taxon>Bacteria</taxon>
        <taxon>Bacillati</taxon>
        <taxon>Actinomycetota</taxon>
        <taxon>Actinomycetes</taxon>
        <taxon>Streptosporangiales</taxon>
        <taxon>Allonocardiopsis</taxon>
    </lineage>
</organism>
<dbReference type="InterPro" id="IPR050109">
    <property type="entry name" value="HTH-type_TetR-like_transc_reg"/>
</dbReference>
<dbReference type="PANTHER" id="PTHR30055:SF234">
    <property type="entry name" value="HTH-TYPE TRANSCRIPTIONAL REGULATOR BETI"/>
    <property type="match status" value="1"/>
</dbReference>
<dbReference type="OrthoDB" id="3173376at2"/>
<dbReference type="InterPro" id="IPR009057">
    <property type="entry name" value="Homeodomain-like_sf"/>
</dbReference>
<dbReference type="PRINTS" id="PR00455">
    <property type="entry name" value="HTHTETR"/>
</dbReference>
<dbReference type="SUPFAM" id="SSF46689">
    <property type="entry name" value="Homeodomain-like"/>
    <property type="match status" value="1"/>
</dbReference>
<dbReference type="GO" id="GO:0003700">
    <property type="term" value="F:DNA-binding transcription factor activity"/>
    <property type="evidence" value="ECO:0007669"/>
    <property type="project" value="TreeGrafter"/>
</dbReference>
<dbReference type="InterPro" id="IPR001647">
    <property type="entry name" value="HTH_TetR"/>
</dbReference>
<reference evidence="6 7" key="1">
    <citation type="submission" date="2018-03" db="EMBL/GenBank/DDBJ databases">
        <title>Genomic Encyclopedia of Archaeal and Bacterial Type Strains, Phase II (KMG-II): from individual species to whole genera.</title>
        <authorList>
            <person name="Goeker M."/>
        </authorList>
    </citation>
    <scope>NUCLEOTIDE SEQUENCE [LARGE SCALE GENOMIC DNA]</scope>
    <source>
        <strain evidence="6 7">DSM 45601</strain>
    </source>
</reference>
<sequence>MNPTRTRLIDAATRLLDAGGPAAVTLREVGRRAGVSHNAPYKHFAGKQDLLAAIAADQLRTLTDRMRAAAADHPAGVDAVKAAITAYLDWAQRHPARFTLTFGPWEGESDELGQAAAAARQVLHDLVAAACDNGTFPGEPAPTAALIWTLAHGAVDLSQTGHMSKSGADPTPDALVGLLIQTLRRPASPPPPAADGTTVM</sequence>
<dbReference type="PANTHER" id="PTHR30055">
    <property type="entry name" value="HTH-TYPE TRANSCRIPTIONAL REGULATOR RUTR"/>
    <property type="match status" value="1"/>
</dbReference>
<evidence type="ECO:0000256" key="1">
    <source>
        <dbReference type="ARBA" id="ARBA00023015"/>
    </source>
</evidence>
<dbReference type="GO" id="GO:0000976">
    <property type="term" value="F:transcription cis-regulatory region binding"/>
    <property type="evidence" value="ECO:0007669"/>
    <property type="project" value="TreeGrafter"/>
</dbReference>
<dbReference type="InterPro" id="IPR025996">
    <property type="entry name" value="MT1864/Rv1816-like_C"/>
</dbReference>
<dbReference type="EMBL" id="PVZC01000002">
    <property type="protein sequence ID" value="PRY00507.1"/>
    <property type="molecule type" value="Genomic_DNA"/>
</dbReference>
<dbReference type="PROSITE" id="PS50977">
    <property type="entry name" value="HTH_TETR_2"/>
    <property type="match status" value="1"/>
</dbReference>
<evidence type="ECO:0000256" key="2">
    <source>
        <dbReference type="ARBA" id="ARBA00023125"/>
    </source>
</evidence>
<dbReference type="RefSeq" id="WP_106241970.1">
    <property type="nucleotide sequence ID" value="NZ_PVZC01000002.1"/>
</dbReference>
<gene>
    <name evidence="6" type="ORF">CLV72_102138</name>
</gene>
<dbReference type="Gene3D" id="1.10.357.10">
    <property type="entry name" value="Tetracycline Repressor, domain 2"/>
    <property type="match status" value="1"/>
</dbReference>
<dbReference type="Pfam" id="PF13305">
    <property type="entry name" value="TetR_C_33"/>
    <property type="match status" value="1"/>
</dbReference>
<feature type="domain" description="HTH tetR-type" evidence="5">
    <location>
        <begin position="2"/>
        <end position="62"/>
    </location>
</feature>
<dbReference type="Pfam" id="PF00440">
    <property type="entry name" value="TetR_N"/>
    <property type="match status" value="1"/>
</dbReference>
<evidence type="ECO:0000313" key="7">
    <source>
        <dbReference type="Proteomes" id="UP000237846"/>
    </source>
</evidence>
<keyword evidence="3" id="KW-0804">Transcription</keyword>
<keyword evidence="1" id="KW-0805">Transcription regulation</keyword>
<evidence type="ECO:0000313" key="6">
    <source>
        <dbReference type="EMBL" id="PRY00507.1"/>
    </source>
</evidence>
<dbReference type="SUPFAM" id="SSF48498">
    <property type="entry name" value="Tetracyclin repressor-like, C-terminal domain"/>
    <property type="match status" value="1"/>
</dbReference>
<keyword evidence="2 4" id="KW-0238">DNA-binding</keyword>
<evidence type="ECO:0000256" key="4">
    <source>
        <dbReference type="PROSITE-ProRule" id="PRU00335"/>
    </source>
</evidence>